<evidence type="ECO:0000313" key="15">
    <source>
        <dbReference type="EMBL" id="GFP97720.1"/>
    </source>
</evidence>
<feature type="domain" description="Cation/H(+) antiporter central" evidence="13">
    <location>
        <begin position="466"/>
        <end position="589"/>
    </location>
</feature>
<feature type="transmembrane region" description="Helical" evidence="11">
    <location>
        <begin position="208"/>
        <end position="229"/>
    </location>
</feature>
<comment type="subcellular location">
    <subcellularLocation>
        <location evidence="1">Membrane</location>
        <topology evidence="1">Multi-pass membrane protein</topology>
    </subcellularLocation>
</comment>
<feature type="transmembrane region" description="Helical" evidence="11">
    <location>
        <begin position="146"/>
        <end position="167"/>
    </location>
</feature>
<dbReference type="InterPro" id="IPR038770">
    <property type="entry name" value="Na+/solute_symporter_sf"/>
</dbReference>
<dbReference type="Gene3D" id="3.40.50.12370">
    <property type="match status" value="1"/>
</dbReference>
<keyword evidence="7 11" id="KW-1133">Transmembrane helix</keyword>
<evidence type="ECO:0000256" key="2">
    <source>
        <dbReference type="ARBA" id="ARBA00022448"/>
    </source>
</evidence>
<feature type="transmembrane region" description="Helical" evidence="11">
    <location>
        <begin position="112"/>
        <end position="134"/>
    </location>
</feature>
<organism evidence="15 16">
    <name type="scientific">Phtheirospermum japonicum</name>
    <dbReference type="NCBI Taxonomy" id="374723"/>
    <lineage>
        <taxon>Eukaryota</taxon>
        <taxon>Viridiplantae</taxon>
        <taxon>Streptophyta</taxon>
        <taxon>Embryophyta</taxon>
        <taxon>Tracheophyta</taxon>
        <taxon>Spermatophyta</taxon>
        <taxon>Magnoliopsida</taxon>
        <taxon>eudicotyledons</taxon>
        <taxon>Gunneridae</taxon>
        <taxon>Pentapetalae</taxon>
        <taxon>asterids</taxon>
        <taxon>lamiids</taxon>
        <taxon>Lamiales</taxon>
        <taxon>Orobanchaceae</taxon>
        <taxon>Orobanchaceae incertae sedis</taxon>
        <taxon>Phtheirospermum</taxon>
    </lineage>
</organism>
<dbReference type="GO" id="GO:0016020">
    <property type="term" value="C:membrane"/>
    <property type="evidence" value="ECO:0007669"/>
    <property type="project" value="UniProtKB-SubCell"/>
</dbReference>
<name>A0A830CDP0_9LAMI</name>
<evidence type="ECO:0000256" key="5">
    <source>
        <dbReference type="ARBA" id="ARBA00022692"/>
    </source>
</evidence>
<evidence type="ECO:0000259" key="14">
    <source>
        <dbReference type="Pfam" id="PF23259"/>
    </source>
</evidence>
<feature type="transmembrane region" description="Helical" evidence="11">
    <location>
        <begin position="249"/>
        <end position="268"/>
    </location>
</feature>
<feature type="transmembrane region" description="Helical" evidence="11">
    <location>
        <begin position="359"/>
        <end position="379"/>
    </location>
</feature>
<feature type="transmembrane region" description="Helical" evidence="11">
    <location>
        <begin position="274"/>
        <end position="293"/>
    </location>
</feature>
<sequence length="649" mass="70972">MITTNGIWQGDNPLDYSLPLFILQLTLVVVTTRILVFALKPLRQPRVISEILGGIILGPSVLGQSSKFAETVFPLRSVMVLETMANVGLLYFLFLVGVEMDIAVIKKTGKRALAIAIAGMILPFLIGVSFAFVLHQSTEFVKLGTFILFLGVALSVTAFPVLARILAELKLLNTDIGRIAMSAALINDMCAWILLAFAIALAENEAMSLASIWVILSSTVFVVFCVYVVRPLIMWMIRRTPEGESISEFYICLVLTGVMISGFITDAIGTHSVFGAFVFGLIIPNGPLGVTLIERLEDFVSGLLLPLFFAISGLKTNIASIKGFATWVILAVVIVLACAGKIAGTLLVTLYYKIPFYEGLTLGLLMNTKGLVEMIVLNVGKDQKVLDDKSFSIMVIVAVVMTSIISPIVTNIYKPARKFAPYKRRTIQRTKPDGEFRVLVCVHTPRNVPTIISLLEASHPTKRSPICAYVLHLVELTGRASAMLIVHNTRKSGRPALNRTQAQSDHIINAFENFEQHSGFVSVNPLTAISPYSTMHEDICNVAEDKRSALIVVPFHKQQTINQNVLANAPCSVGILVDRGLSGSTRMAANQITHHVVALFFGGPDDREALAYAWRMCEHPGVNLTVMRFVPGENAVETTAGRGRWTRTT</sequence>
<dbReference type="Pfam" id="PF00999">
    <property type="entry name" value="Na_H_Exchanger"/>
    <property type="match status" value="1"/>
</dbReference>
<evidence type="ECO:0000259" key="12">
    <source>
        <dbReference type="Pfam" id="PF00999"/>
    </source>
</evidence>
<dbReference type="Pfam" id="PF23259">
    <property type="entry name" value="CHX17_C"/>
    <property type="match status" value="1"/>
</dbReference>
<dbReference type="InterPro" id="IPR057291">
    <property type="entry name" value="CHX17_2nd"/>
</dbReference>
<feature type="transmembrane region" description="Helical" evidence="11">
    <location>
        <begin position="89"/>
        <end position="105"/>
    </location>
</feature>
<feature type="transmembrane region" description="Helical" evidence="11">
    <location>
        <begin position="51"/>
        <end position="69"/>
    </location>
</feature>
<evidence type="ECO:0000256" key="7">
    <source>
        <dbReference type="ARBA" id="ARBA00022989"/>
    </source>
</evidence>
<dbReference type="Gene3D" id="1.20.1530.20">
    <property type="match status" value="1"/>
</dbReference>
<dbReference type="FunFam" id="1.20.1530.20:FF:000003">
    <property type="entry name" value="Cation/H(+) antiporter 15"/>
    <property type="match status" value="1"/>
</dbReference>
<dbReference type="GO" id="GO:0006885">
    <property type="term" value="P:regulation of pH"/>
    <property type="evidence" value="ECO:0007669"/>
    <property type="project" value="UniProtKB-ARBA"/>
</dbReference>
<dbReference type="PANTHER" id="PTHR32468">
    <property type="entry name" value="CATION/H + ANTIPORTER"/>
    <property type="match status" value="1"/>
</dbReference>
<evidence type="ECO:0000259" key="13">
    <source>
        <dbReference type="Pfam" id="PF23256"/>
    </source>
</evidence>
<keyword evidence="16" id="KW-1185">Reference proteome</keyword>
<dbReference type="Proteomes" id="UP000653305">
    <property type="component" value="Unassembled WGS sequence"/>
</dbReference>
<feature type="transmembrane region" description="Helical" evidence="11">
    <location>
        <begin position="300"/>
        <end position="318"/>
    </location>
</feature>
<dbReference type="GO" id="GO:0012505">
    <property type="term" value="C:endomembrane system"/>
    <property type="evidence" value="ECO:0007669"/>
    <property type="project" value="TreeGrafter"/>
</dbReference>
<comment type="similarity">
    <text evidence="10">Belongs to the monovalent cation:proton antiporter 2 (CPA2) transporter (TC 2.A.37) family. CHX (TC 2.A.37.4) subfamily.</text>
</comment>
<evidence type="ECO:0000256" key="6">
    <source>
        <dbReference type="ARBA" id="ARBA00022958"/>
    </source>
</evidence>
<dbReference type="PANTHER" id="PTHR32468:SF26">
    <property type="entry name" value="CATION_H(+) ANTIPORTER 15"/>
    <property type="match status" value="1"/>
</dbReference>
<dbReference type="Pfam" id="PF23256">
    <property type="entry name" value="CHX17_2nd"/>
    <property type="match status" value="1"/>
</dbReference>
<reference evidence="15" key="1">
    <citation type="submission" date="2020-07" db="EMBL/GenBank/DDBJ databases">
        <title>Ethylene signaling mediates host invasion by parasitic plants.</title>
        <authorList>
            <person name="Yoshida S."/>
        </authorList>
    </citation>
    <scope>NUCLEOTIDE SEQUENCE</scope>
    <source>
        <strain evidence="15">Okayama</strain>
    </source>
</reference>
<dbReference type="GO" id="GO:0015297">
    <property type="term" value="F:antiporter activity"/>
    <property type="evidence" value="ECO:0007669"/>
    <property type="project" value="UniProtKB-KW"/>
</dbReference>
<protein>
    <submittedName>
        <fullName evidence="15">Cation/H(+) antiporter 15</fullName>
    </submittedName>
</protein>
<evidence type="ECO:0000313" key="16">
    <source>
        <dbReference type="Proteomes" id="UP000653305"/>
    </source>
</evidence>
<keyword evidence="3" id="KW-0050">Antiport</keyword>
<evidence type="ECO:0000256" key="1">
    <source>
        <dbReference type="ARBA" id="ARBA00004141"/>
    </source>
</evidence>
<dbReference type="GO" id="GO:0006813">
    <property type="term" value="P:potassium ion transport"/>
    <property type="evidence" value="ECO:0007669"/>
    <property type="project" value="UniProtKB-KW"/>
</dbReference>
<keyword evidence="5 11" id="KW-0812">Transmembrane</keyword>
<accession>A0A830CDP0</accession>
<dbReference type="OrthoDB" id="2687058at2759"/>
<feature type="domain" description="Cation/H(+) antiporter C-terminal" evidence="14">
    <location>
        <begin position="596"/>
        <end position="631"/>
    </location>
</feature>
<evidence type="ECO:0000256" key="9">
    <source>
        <dbReference type="ARBA" id="ARBA00023136"/>
    </source>
</evidence>
<comment type="caution">
    <text evidence="15">The sequence shown here is derived from an EMBL/GenBank/DDBJ whole genome shotgun (WGS) entry which is preliminary data.</text>
</comment>
<dbReference type="InterPro" id="IPR057290">
    <property type="entry name" value="CHX17_C"/>
</dbReference>
<evidence type="ECO:0000256" key="10">
    <source>
        <dbReference type="ARBA" id="ARBA00038341"/>
    </source>
</evidence>
<evidence type="ECO:0000256" key="11">
    <source>
        <dbReference type="SAM" id="Phobius"/>
    </source>
</evidence>
<feature type="transmembrane region" description="Helical" evidence="11">
    <location>
        <begin position="179"/>
        <end position="202"/>
    </location>
</feature>
<proteinExistence type="inferred from homology"/>
<evidence type="ECO:0000256" key="4">
    <source>
        <dbReference type="ARBA" id="ARBA00022538"/>
    </source>
</evidence>
<evidence type="ECO:0000256" key="3">
    <source>
        <dbReference type="ARBA" id="ARBA00022449"/>
    </source>
</evidence>
<feature type="transmembrane region" description="Helical" evidence="11">
    <location>
        <begin position="20"/>
        <end position="39"/>
    </location>
</feature>
<dbReference type="GO" id="GO:1902600">
    <property type="term" value="P:proton transmembrane transport"/>
    <property type="evidence" value="ECO:0007669"/>
    <property type="project" value="InterPro"/>
</dbReference>
<evidence type="ECO:0000256" key="8">
    <source>
        <dbReference type="ARBA" id="ARBA00023065"/>
    </source>
</evidence>
<feature type="domain" description="Cation/H+ exchanger transmembrane" evidence="12">
    <location>
        <begin position="32"/>
        <end position="409"/>
    </location>
</feature>
<dbReference type="InterPro" id="IPR050794">
    <property type="entry name" value="CPA2_transporter"/>
</dbReference>
<feature type="transmembrane region" description="Helical" evidence="11">
    <location>
        <begin position="391"/>
        <end position="413"/>
    </location>
</feature>
<feature type="transmembrane region" description="Helical" evidence="11">
    <location>
        <begin position="324"/>
        <end position="352"/>
    </location>
</feature>
<keyword evidence="2" id="KW-0813">Transport</keyword>
<dbReference type="EMBL" id="BMAC01000500">
    <property type="protein sequence ID" value="GFP97720.1"/>
    <property type="molecule type" value="Genomic_DNA"/>
</dbReference>
<keyword evidence="4" id="KW-0633">Potassium transport</keyword>
<keyword evidence="9 11" id="KW-0472">Membrane</keyword>
<keyword evidence="6" id="KW-0630">Potassium</keyword>
<dbReference type="InterPro" id="IPR006153">
    <property type="entry name" value="Cation/H_exchanger_TM"/>
</dbReference>
<keyword evidence="8" id="KW-0406">Ion transport</keyword>
<gene>
    <name evidence="15" type="ORF">PHJA_001916100</name>
</gene>
<dbReference type="AlphaFoldDB" id="A0A830CDP0"/>